<gene>
    <name evidence="1" type="ORF">O5404_05615</name>
</gene>
<dbReference type="Proteomes" id="UP001164513">
    <property type="component" value="Plasmid pZSt-lp66"/>
</dbReference>
<reference evidence="1" key="1">
    <citation type="submission" date="2022-12" db="EMBL/GenBank/DDBJ databases">
        <title>B. miyamotoi WGS.</title>
        <authorList>
            <person name="Gabriele M."/>
            <person name="Kuleshov K.V."/>
            <person name="Hepner S."/>
            <person name="Hoornstra D."/>
            <person name="Hovius J.W."/>
            <person name="Platonov A.E."/>
            <person name="Fingerle V."/>
            <person name="Strube C."/>
        </authorList>
    </citation>
    <scope>NUCLEOTIDE SEQUENCE</scope>
    <source>
        <strain evidence="1">ZStruIII14-9</strain>
        <plasmid evidence="1">pZSt-lp66</plasmid>
    </source>
</reference>
<dbReference type="EMBL" id="CP114723">
    <property type="protein sequence ID" value="WAZ72493.1"/>
    <property type="molecule type" value="Genomic_DNA"/>
</dbReference>
<sequence>MRNEEAERIEREEDRKLELKRREEYLIKLFECEARDREELLRKVRGKQEYLRGASQEEYDYYFRKG</sequence>
<accession>A0AAX3JPD9</accession>
<dbReference type="RefSeq" id="WP_242450694.1">
    <property type="nucleotide sequence ID" value="NZ_CP044646.1"/>
</dbReference>
<keyword evidence="1" id="KW-0614">Plasmid</keyword>
<evidence type="ECO:0000313" key="1">
    <source>
        <dbReference type="EMBL" id="WAZ72493.1"/>
    </source>
</evidence>
<proteinExistence type="predicted"/>
<geneLocation type="plasmid" evidence="1 2">
    <name>pZSt-lp66</name>
</geneLocation>
<dbReference type="AlphaFoldDB" id="A0AAX3JPD9"/>
<evidence type="ECO:0000313" key="2">
    <source>
        <dbReference type="Proteomes" id="UP001164513"/>
    </source>
</evidence>
<name>A0AAX3JPD9_9SPIR</name>
<protein>
    <submittedName>
        <fullName evidence="1">Uncharacterized protein</fullName>
    </submittedName>
</protein>
<organism evidence="1 2">
    <name type="scientific">Borrelia miyamotoi</name>
    <dbReference type="NCBI Taxonomy" id="47466"/>
    <lineage>
        <taxon>Bacteria</taxon>
        <taxon>Pseudomonadati</taxon>
        <taxon>Spirochaetota</taxon>
        <taxon>Spirochaetia</taxon>
        <taxon>Spirochaetales</taxon>
        <taxon>Borreliaceae</taxon>
        <taxon>Borrelia</taxon>
    </lineage>
</organism>